<dbReference type="InterPro" id="IPR036388">
    <property type="entry name" value="WH-like_DNA-bd_sf"/>
</dbReference>
<evidence type="ECO:0000313" key="6">
    <source>
        <dbReference type="EMBL" id="RKD29263.1"/>
    </source>
</evidence>
<protein>
    <recommendedName>
        <fullName evidence="8">Penicillinase repressor</fullName>
    </recommendedName>
</protein>
<organism evidence="6 7">
    <name type="scientific">Lacrimispora algidixylanolytica</name>
    <dbReference type="NCBI Taxonomy" id="94868"/>
    <lineage>
        <taxon>Bacteria</taxon>
        <taxon>Bacillati</taxon>
        <taxon>Bacillota</taxon>
        <taxon>Clostridia</taxon>
        <taxon>Lachnospirales</taxon>
        <taxon>Lachnospiraceae</taxon>
        <taxon>Lacrimispora</taxon>
    </lineage>
</organism>
<dbReference type="EMBL" id="MCIA01000032">
    <property type="protein sequence ID" value="RKD29263.1"/>
    <property type="molecule type" value="Genomic_DNA"/>
</dbReference>
<dbReference type="GO" id="GO:0045892">
    <property type="term" value="P:negative regulation of DNA-templated transcription"/>
    <property type="evidence" value="ECO:0007669"/>
    <property type="project" value="InterPro"/>
</dbReference>
<dbReference type="SUPFAM" id="SSF46785">
    <property type="entry name" value="Winged helix' DNA-binding domain"/>
    <property type="match status" value="1"/>
</dbReference>
<keyword evidence="4" id="KW-0804">Transcription</keyword>
<proteinExistence type="inferred from homology"/>
<evidence type="ECO:0000256" key="3">
    <source>
        <dbReference type="ARBA" id="ARBA00023125"/>
    </source>
</evidence>
<dbReference type="Gene3D" id="1.10.10.10">
    <property type="entry name" value="Winged helix-like DNA-binding domain superfamily/Winged helix DNA-binding domain"/>
    <property type="match status" value="1"/>
</dbReference>
<comment type="similarity">
    <text evidence="1">Belongs to the BlaI transcriptional regulatory family.</text>
</comment>
<evidence type="ECO:0008006" key="8">
    <source>
        <dbReference type="Google" id="ProtNLM"/>
    </source>
</evidence>
<comment type="caution">
    <text evidence="6">The sequence shown here is derived from an EMBL/GenBank/DDBJ whole genome shotgun (WGS) entry which is preliminary data.</text>
</comment>
<evidence type="ECO:0000313" key="7">
    <source>
        <dbReference type="Proteomes" id="UP000284277"/>
    </source>
</evidence>
<evidence type="ECO:0000256" key="5">
    <source>
        <dbReference type="SAM" id="MobiDB-lite"/>
    </source>
</evidence>
<accession>A0A419SVK6</accession>
<dbReference type="Proteomes" id="UP000284277">
    <property type="component" value="Unassembled WGS sequence"/>
</dbReference>
<keyword evidence="7" id="KW-1185">Reference proteome</keyword>
<dbReference type="Pfam" id="PF03965">
    <property type="entry name" value="Penicillinase_R"/>
    <property type="match status" value="1"/>
</dbReference>
<feature type="region of interest" description="Disordered" evidence="5">
    <location>
        <begin position="137"/>
        <end position="158"/>
    </location>
</feature>
<name>A0A419SVK6_9FIRM</name>
<keyword evidence="3" id="KW-0238">DNA-binding</keyword>
<evidence type="ECO:0000256" key="4">
    <source>
        <dbReference type="ARBA" id="ARBA00023163"/>
    </source>
</evidence>
<dbReference type="OrthoDB" id="2003001at2"/>
<sequence>MSLIKFTNRELKVMYILWESDRALTASEIFEFIGDNKFSIFSIQNALQSLLSKNAVAVASYTKVFKTTARKYKPAISSNDYAFMQFSQYYSPKESKSDIPNLVSTLIKSEGENIDKETLDELEKLIEIKKAQYKQAQEKNVRRPIDDNNLEHSDHNNH</sequence>
<evidence type="ECO:0000256" key="2">
    <source>
        <dbReference type="ARBA" id="ARBA00023015"/>
    </source>
</evidence>
<keyword evidence="2" id="KW-0805">Transcription regulation</keyword>
<dbReference type="InterPro" id="IPR005650">
    <property type="entry name" value="BlaI_family"/>
</dbReference>
<evidence type="ECO:0000256" key="1">
    <source>
        <dbReference type="ARBA" id="ARBA00011046"/>
    </source>
</evidence>
<gene>
    <name evidence="6" type="ORF">BET01_07860</name>
</gene>
<dbReference type="InterPro" id="IPR036390">
    <property type="entry name" value="WH_DNA-bd_sf"/>
</dbReference>
<dbReference type="RefSeq" id="WP_120198097.1">
    <property type="nucleotide sequence ID" value="NZ_MCIA01000032.1"/>
</dbReference>
<reference evidence="6 7" key="1">
    <citation type="submission" date="2016-08" db="EMBL/GenBank/DDBJ databases">
        <title>A new outlook on sporulation: Clostridium algidixylanolyticum.</title>
        <authorList>
            <person name="Poppleton D.I."/>
            <person name="Gribaldo S."/>
        </authorList>
    </citation>
    <scope>NUCLEOTIDE SEQUENCE [LARGE SCALE GENOMIC DNA]</scope>
    <source>
        <strain evidence="6 7">SPL73</strain>
    </source>
</reference>
<dbReference type="GO" id="GO:0003677">
    <property type="term" value="F:DNA binding"/>
    <property type="evidence" value="ECO:0007669"/>
    <property type="project" value="UniProtKB-KW"/>
</dbReference>
<dbReference type="AlphaFoldDB" id="A0A419SVK6"/>